<proteinExistence type="inferred from homology"/>
<sequence>MPLLLISRSLFIKAIARLCEKCDGKCPVCDSYVKPDRICDECNFGSSGGKCTICGGQGISAECMRLEGPRRMPKDRN</sequence>
<feature type="signal peptide" evidence="2">
    <location>
        <begin position="1"/>
        <end position="16"/>
    </location>
</feature>
<comment type="similarity">
    <text evidence="1">Belongs to the PHF5 family.</text>
</comment>
<keyword evidence="2" id="KW-0732">Signal</keyword>
<organism evidence="3 4">
    <name type="scientific">Clathrus columnatus</name>
    <dbReference type="NCBI Taxonomy" id="1419009"/>
    <lineage>
        <taxon>Eukaryota</taxon>
        <taxon>Fungi</taxon>
        <taxon>Dikarya</taxon>
        <taxon>Basidiomycota</taxon>
        <taxon>Agaricomycotina</taxon>
        <taxon>Agaricomycetes</taxon>
        <taxon>Phallomycetidae</taxon>
        <taxon>Phallales</taxon>
        <taxon>Clathraceae</taxon>
        <taxon>Clathrus</taxon>
    </lineage>
</organism>
<dbReference type="EMBL" id="BPWL01000006">
    <property type="protein sequence ID" value="GJJ10960.1"/>
    <property type="molecule type" value="Genomic_DNA"/>
</dbReference>
<reference evidence="3" key="1">
    <citation type="submission" date="2021-10" db="EMBL/GenBank/DDBJ databases">
        <title>De novo Genome Assembly of Clathrus columnatus (Basidiomycota, Fungi) Using Illumina and Nanopore Sequence Data.</title>
        <authorList>
            <person name="Ogiso-Tanaka E."/>
            <person name="Itagaki H."/>
            <person name="Hosoya T."/>
            <person name="Hosaka K."/>
        </authorList>
    </citation>
    <scope>NUCLEOTIDE SEQUENCE</scope>
    <source>
        <strain evidence="3">MO-923</strain>
    </source>
</reference>
<dbReference type="Proteomes" id="UP001050691">
    <property type="component" value="Unassembled WGS sequence"/>
</dbReference>
<dbReference type="InterPro" id="IPR005345">
    <property type="entry name" value="PHF5"/>
</dbReference>
<evidence type="ECO:0000256" key="2">
    <source>
        <dbReference type="SAM" id="SignalP"/>
    </source>
</evidence>
<comment type="caution">
    <text evidence="3">The sequence shown here is derived from an EMBL/GenBank/DDBJ whole genome shotgun (WGS) entry which is preliminary data.</text>
</comment>
<dbReference type="Pfam" id="PF03660">
    <property type="entry name" value="PHF5"/>
    <property type="match status" value="1"/>
</dbReference>
<keyword evidence="4" id="KW-1185">Reference proteome</keyword>
<name>A0AAV5AG97_9AGAM</name>
<dbReference type="GO" id="GO:0000398">
    <property type="term" value="P:mRNA splicing, via spliceosome"/>
    <property type="evidence" value="ECO:0007669"/>
    <property type="project" value="InterPro"/>
</dbReference>
<evidence type="ECO:0000256" key="1">
    <source>
        <dbReference type="ARBA" id="ARBA00008626"/>
    </source>
</evidence>
<dbReference type="PANTHER" id="PTHR13120">
    <property type="entry name" value="PHD FINGER-LIKE DOMAIN-CONTAINING PROTEIN 5A"/>
    <property type="match status" value="1"/>
</dbReference>
<protein>
    <submittedName>
        <fullName evidence="3">Uncharacterized protein</fullName>
    </submittedName>
</protein>
<gene>
    <name evidence="3" type="ORF">Clacol_005189</name>
</gene>
<accession>A0AAV5AG97</accession>
<feature type="chain" id="PRO_5043955091" evidence="2">
    <location>
        <begin position="17"/>
        <end position="77"/>
    </location>
</feature>
<evidence type="ECO:0000313" key="4">
    <source>
        <dbReference type="Proteomes" id="UP001050691"/>
    </source>
</evidence>
<dbReference type="AlphaFoldDB" id="A0AAV5AG97"/>
<evidence type="ECO:0000313" key="3">
    <source>
        <dbReference type="EMBL" id="GJJ10960.1"/>
    </source>
</evidence>